<organism evidence="6 7">
    <name type="scientific">Alkanindiges illinoisensis</name>
    <dbReference type="NCBI Taxonomy" id="197183"/>
    <lineage>
        <taxon>Bacteria</taxon>
        <taxon>Pseudomonadati</taxon>
        <taxon>Pseudomonadota</taxon>
        <taxon>Gammaproteobacteria</taxon>
        <taxon>Moraxellales</taxon>
        <taxon>Moraxellaceae</taxon>
        <taxon>Alkanindiges</taxon>
    </lineage>
</organism>
<evidence type="ECO:0000256" key="4">
    <source>
        <dbReference type="ARBA" id="ARBA00023136"/>
    </source>
</evidence>
<feature type="transmembrane region" description="Helical" evidence="5">
    <location>
        <begin position="486"/>
        <end position="514"/>
    </location>
</feature>
<feature type="transmembrane region" description="Helical" evidence="5">
    <location>
        <begin position="444"/>
        <end position="465"/>
    </location>
</feature>
<dbReference type="AlphaFoldDB" id="A0A4Y7XG38"/>
<comment type="caution">
    <text evidence="6">The sequence shown here is derived from an EMBL/GenBank/DDBJ whole genome shotgun (WGS) entry which is preliminary data.</text>
</comment>
<protein>
    <submittedName>
        <fullName evidence="6">Recombinase</fullName>
    </submittedName>
</protein>
<comment type="subcellular location">
    <subcellularLocation>
        <location evidence="1">Membrane</location>
        <topology evidence="1">Multi-pass membrane protein</topology>
    </subcellularLocation>
</comment>
<dbReference type="OrthoDB" id="5688397at2"/>
<keyword evidence="4 5" id="KW-0472">Membrane</keyword>
<dbReference type="PIRSF" id="PIRSF015380">
    <property type="entry name" value="Site-sp_rcmb"/>
    <property type="match status" value="1"/>
</dbReference>
<dbReference type="EMBL" id="SNTY01000006">
    <property type="protein sequence ID" value="TEU30646.1"/>
    <property type="molecule type" value="Genomic_DNA"/>
</dbReference>
<reference evidence="6 7" key="1">
    <citation type="submission" date="2019-03" db="EMBL/GenBank/DDBJ databases">
        <title>Alkanindiges illinoisensis: a potential pathogenic isolated from ascites of a gastric cancer patient with abdominal metastasis.</title>
        <authorList>
            <person name="Hu X."/>
            <person name="Yang B."/>
            <person name="Yan X."/>
            <person name="Lin L."/>
            <person name="Zhao H."/>
            <person name="Zhou F."/>
            <person name="Su B."/>
            <person name="Chen J."/>
            <person name="Rui Y."/>
            <person name="Wang Q."/>
            <person name="Zheng L."/>
        </authorList>
    </citation>
    <scope>NUCLEOTIDE SEQUENCE [LARGE SCALE GENOMIC DNA]</scope>
    <source>
        <strain evidence="6 7">NFYY 23406</strain>
    </source>
</reference>
<accession>A0A4Y7XG38</accession>
<dbReference type="RefSeq" id="WP_134243198.1">
    <property type="nucleotide sequence ID" value="NZ_SNTY01000006.1"/>
</dbReference>
<evidence type="ECO:0000256" key="3">
    <source>
        <dbReference type="ARBA" id="ARBA00022989"/>
    </source>
</evidence>
<dbReference type="InterPro" id="IPR023271">
    <property type="entry name" value="Aquaporin-like"/>
</dbReference>
<gene>
    <name evidence="6" type="ORF">E2B99_01290</name>
</gene>
<evidence type="ECO:0000256" key="1">
    <source>
        <dbReference type="ARBA" id="ARBA00004141"/>
    </source>
</evidence>
<proteinExistence type="predicted"/>
<evidence type="ECO:0000313" key="7">
    <source>
        <dbReference type="Proteomes" id="UP000297834"/>
    </source>
</evidence>
<feature type="transmembrane region" description="Helical" evidence="5">
    <location>
        <begin position="381"/>
        <end position="402"/>
    </location>
</feature>
<keyword evidence="7" id="KW-1185">Reference proteome</keyword>
<name>A0A4Y7XG38_9GAMM</name>
<sequence>MHIQFHDLFESMEAQLKQGDFTQATPETLVELVARLRPKDAYDEEEIQDRLGELIELLITKPHHATILHDYIMLTLANYQQISLYADSTLLGNESFFSELTRRIGNHFLPPLRDQSQLSDLFRQVFCHRYDPVWLDHIDLACWQELMTLIIQPYGRIDLRVQAREQVLNAMMVISYRITALSLDPEFAHAYPDLNEYESPFLIQNREILDFIQRYREYTSEENLRWPPILPDEKQALVMLDQCSDVLSRIKRGTRRSGVSLSLTNILLKMDQCLTRIELLFYLLLDDAIQVQDSLIALLRQLSKTQLDATSIRGLVSANTELLARQVTENASRTGGHYVSTDKQGFVDMYRSAAGAGMIIATMSTLKILAGRLTLAPLSQAFIYSMNYSLGFMLIHILHFTVATKQPAMTAAALAATVQQNIGNRAAQMAELAELTVNIMRTQFVAILGNISIAMPTAFIITSFWQMSTGQPLLSPQKAEYLLHNINPFTSLAIPHAAIAGVCLFLSGLIAGYYDNLAVYRKIGPRMRQHPKLNQWLGAERLDRVAGYIECNLGALAGNFWFGIMLGSVGTIGFILGLPIDIRHIAFSSANFIQGLMCVNGMPDIGLVVVSFLGVMLIGLTNLLVSFGLALFVALRARQVKYEQWRPLLRLLLTHFMTRPSDFFWPPKEEKTITSLEDKSSSHF</sequence>
<dbReference type="GO" id="GO:0016020">
    <property type="term" value="C:membrane"/>
    <property type="evidence" value="ECO:0007669"/>
    <property type="project" value="UniProtKB-SubCell"/>
</dbReference>
<dbReference type="InterPro" id="IPR011385">
    <property type="entry name" value="Site-sp_rcmbase"/>
</dbReference>
<dbReference type="Gene3D" id="1.20.1080.10">
    <property type="entry name" value="Glycerol uptake facilitator protein"/>
    <property type="match status" value="1"/>
</dbReference>
<evidence type="ECO:0000256" key="5">
    <source>
        <dbReference type="SAM" id="Phobius"/>
    </source>
</evidence>
<dbReference type="STRING" id="1120977.GCA_000619845_01722"/>
<dbReference type="Pfam" id="PF10136">
    <property type="entry name" value="SpecificRecomb"/>
    <property type="match status" value="1"/>
</dbReference>
<evidence type="ECO:0000313" key="6">
    <source>
        <dbReference type="EMBL" id="TEU30646.1"/>
    </source>
</evidence>
<keyword evidence="3 5" id="KW-1133">Transmembrane helix</keyword>
<keyword evidence="2 5" id="KW-0812">Transmembrane</keyword>
<feature type="transmembrane region" description="Helical" evidence="5">
    <location>
        <begin position="560"/>
        <end position="578"/>
    </location>
</feature>
<dbReference type="Proteomes" id="UP000297834">
    <property type="component" value="Unassembled WGS sequence"/>
</dbReference>
<evidence type="ECO:0000256" key="2">
    <source>
        <dbReference type="ARBA" id="ARBA00022692"/>
    </source>
</evidence>
<feature type="transmembrane region" description="Helical" evidence="5">
    <location>
        <begin position="608"/>
        <end position="635"/>
    </location>
</feature>